<reference evidence="2 3" key="1">
    <citation type="journal article" date="2010" name="J. Bacteriol.">
        <title>Complete genome sequence of "Candidatus Puniceispirillum marinum" IMCC1322, a representative of the SAR116 clade in the Alphaproteobacteria.</title>
        <authorList>
            <person name="Oh H.M."/>
            <person name="Kwon K.K."/>
            <person name="Kang I."/>
            <person name="Kang S.G."/>
            <person name="Lee J.H."/>
            <person name="Kim S.J."/>
            <person name="Cho J.C."/>
        </authorList>
    </citation>
    <scope>NUCLEOTIDE SEQUENCE [LARGE SCALE GENOMIC DNA]</scope>
    <source>
        <strain evidence="2 3">IMCC1322</strain>
    </source>
</reference>
<dbReference type="AlphaFoldDB" id="D5BT95"/>
<dbReference type="InterPro" id="IPR012644">
    <property type="entry name" value="CHP02300_FYDLN_acid"/>
</dbReference>
<feature type="region of interest" description="Disordered" evidence="1">
    <location>
        <begin position="53"/>
        <end position="136"/>
    </location>
</feature>
<dbReference type="NCBIfam" id="TIGR02300">
    <property type="entry name" value="FYDLN_acid"/>
    <property type="match status" value="1"/>
</dbReference>
<accession>D5BT95</accession>
<dbReference type="STRING" id="488538.SAR116_1249"/>
<evidence type="ECO:0008006" key="4">
    <source>
        <dbReference type="Google" id="ProtNLM"/>
    </source>
</evidence>
<evidence type="ECO:0000313" key="2">
    <source>
        <dbReference type="EMBL" id="ADE39492.1"/>
    </source>
</evidence>
<gene>
    <name evidence="2" type="ordered locus">SAR116_1249</name>
</gene>
<dbReference type="Pfam" id="PF09538">
    <property type="entry name" value="FYDLN_acid"/>
    <property type="match status" value="1"/>
</dbReference>
<protein>
    <recommendedName>
        <fullName evidence="4">TIGR02300 family protein</fullName>
    </recommendedName>
</protein>
<proteinExistence type="predicted"/>
<feature type="compositionally biased region" description="Acidic residues" evidence="1">
    <location>
        <begin position="65"/>
        <end position="82"/>
    </location>
</feature>
<feature type="compositionally biased region" description="Acidic residues" evidence="1">
    <location>
        <begin position="119"/>
        <end position="136"/>
    </location>
</feature>
<evidence type="ECO:0000313" key="3">
    <source>
        <dbReference type="Proteomes" id="UP000007460"/>
    </source>
</evidence>
<dbReference type="EMBL" id="CP001751">
    <property type="protein sequence ID" value="ADE39492.1"/>
    <property type="molecule type" value="Genomic_DNA"/>
</dbReference>
<dbReference type="KEGG" id="apb:SAR116_1249"/>
<name>D5BT95_PUNMI</name>
<evidence type="ECO:0000256" key="1">
    <source>
        <dbReference type="SAM" id="MobiDB-lite"/>
    </source>
</evidence>
<feature type="compositionally biased region" description="Acidic residues" evidence="1">
    <location>
        <begin position="93"/>
        <end position="111"/>
    </location>
</feature>
<dbReference type="RefSeq" id="WP_013046119.1">
    <property type="nucleotide sequence ID" value="NC_014010.1"/>
</dbReference>
<dbReference type="OrthoDB" id="9815689at2"/>
<organism evidence="2 3">
    <name type="scientific">Puniceispirillum marinum (strain IMCC1322)</name>
    <dbReference type="NCBI Taxonomy" id="488538"/>
    <lineage>
        <taxon>Bacteria</taxon>
        <taxon>Pseudomonadati</taxon>
        <taxon>Pseudomonadota</taxon>
        <taxon>Alphaproteobacteria</taxon>
        <taxon>Candidatus Puniceispirillales</taxon>
        <taxon>Candidatus Puniceispirillaceae</taxon>
        <taxon>Candidatus Puniceispirillum</taxon>
    </lineage>
</organism>
<dbReference type="HOGENOM" id="CLU_140210_1_0_5"/>
<sequence>MAKADLGIKRACLSCGMKFYDFKRTPIICPGCSTEFSIENLLTSRKGRSAVKSAASRVQTAKLDDVEDQDENIHDDDEDGDEANTGQATGIGVDDETLDYEEEDNAAEDADGPGIIQDEITEDDELLPNLDDGDEN</sequence>
<dbReference type="eggNOG" id="COG4530">
    <property type="taxonomic scope" value="Bacteria"/>
</dbReference>
<dbReference type="Proteomes" id="UP000007460">
    <property type="component" value="Chromosome"/>
</dbReference>
<keyword evidence="3" id="KW-1185">Reference proteome</keyword>